<dbReference type="RefSeq" id="WP_078710800.1">
    <property type="nucleotide sequence ID" value="NZ_FUWY01000001.1"/>
</dbReference>
<gene>
    <name evidence="3" type="ORF">SAMN02745191_0354</name>
</gene>
<feature type="transmembrane region" description="Helical" evidence="1">
    <location>
        <begin position="56"/>
        <end position="79"/>
    </location>
</feature>
<keyword evidence="1" id="KW-0472">Membrane</keyword>
<dbReference type="STRING" id="118967.SAMN02745191_0354"/>
<evidence type="ECO:0000313" key="4">
    <source>
        <dbReference type="Proteomes" id="UP000243297"/>
    </source>
</evidence>
<dbReference type="OrthoDB" id="982143at2"/>
<name>A0A1T4K6V1_9FIRM</name>
<organism evidence="3 4">
    <name type="scientific">Anaerorhabdus furcosa</name>
    <dbReference type="NCBI Taxonomy" id="118967"/>
    <lineage>
        <taxon>Bacteria</taxon>
        <taxon>Bacillati</taxon>
        <taxon>Bacillota</taxon>
        <taxon>Erysipelotrichia</taxon>
        <taxon>Erysipelotrichales</taxon>
        <taxon>Erysipelotrichaceae</taxon>
        <taxon>Anaerorhabdus</taxon>
    </lineage>
</organism>
<evidence type="ECO:0000313" key="3">
    <source>
        <dbReference type="EMBL" id="SJZ38141.1"/>
    </source>
</evidence>
<sequence>MKFIRSNCWVLVILMICFIFMNSLTPAVSSKALSSDITNIILNGFNSIHVQMDYDFLHLMIRKSAHFTEYAILGILIMYAVKTKPLFQSSVVNFTVFFLVPITDELIQKFTPGRSCEIGDMFIDASGMIVGCLLVLGVIHFLLDKKK</sequence>
<dbReference type="EMBL" id="FUWY01000001">
    <property type="protein sequence ID" value="SJZ38141.1"/>
    <property type="molecule type" value="Genomic_DNA"/>
</dbReference>
<evidence type="ECO:0000259" key="2">
    <source>
        <dbReference type="Pfam" id="PF04892"/>
    </source>
</evidence>
<proteinExistence type="predicted"/>
<dbReference type="AlphaFoldDB" id="A0A1T4K6V1"/>
<keyword evidence="4" id="KW-1185">Reference proteome</keyword>
<dbReference type="NCBIfam" id="NF037970">
    <property type="entry name" value="vanZ_1"/>
    <property type="match status" value="1"/>
</dbReference>
<dbReference type="Pfam" id="PF04892">
    <property type="entry name" value="VanZ"/>
    <property type="match status" value="1"/>
</dbReference>
<feature type="domain" description="VanZ-like" evidence="2">
    <location>
        <begin position="9"/>
        <end position="136"/>
    </location>
</feature>
<dbReference type="InterPro" id="IPR006976">
    <property type="entry name" value="VanZ-like"/>
</dbReference>
<protein>
    <submittedName>
        <fullName evidence="3">VanZ like family protein</fullName>
    </submittedName>
</protein>
<evidence type="ECO:0000256" key="1">
    <source>
        <dbReference type="SAM" id="Phobius"/>
    </source>
</evidence>
<dbReference type="Proteomes" id="UP000243297">
    <property type="component" value="Unassembled WGS sequence"/>
</dbReference>
<feature type="transmembrane region" description="Helical" evidence="1">
    <location>
        <begin position="86"/>
        <end position="102"/>
    </location>
</feature>
<keyword evidence="1" id="KW-1133">Transmembrane helix</keyword>
<reference evidence="4" key="1">
    <citation type="submission" date="2017-02" db="EMBL/GenBank/DDBJ databases">
        <authorList>
            <person name="Varghese N."/>
            <person name="Submissions S."/>
        </authorList>
    </citation>
    <scope>NUCLEOTIDE SEQUENCE [LARGE SCALE GENOMIC DNA]</scope>
    <source>
        <strain evidence="4">ATCC 25662</strain>
    </source>
</reference>
<accession>A0A1T4K6V1</accession>
<feature type="transmembrane region" description="Helical" evidence="1">
    <location>
        <begin position="122"/>
        <end position="143"/>
    </location>
</feature>
<keyword evidence="1" id="KW-0812">Transmembrane</keyword>